<name>A0A9X3S2X1_9ACTN</name>
<protein>
    <recommendedName>
        <fullName evidence="4">Fibronectin type III domain-containing protein</fullName>
    </recommendedName>
</protein>
<accession>A0A9X3S2X1</accession>
<feature type="signal peptide" evidence="1">
    <location>
        <begin position="1"/>
        <end position="20"/>
    </location>
</feature>
<dbReference type="Proteomes" id="UP001149140">
    <property type="component" value="Unassembled WGS sequence"/>
</dbReference>
<dbReference type="AlphaFoldDB" id="A0A9X3S2X1"/>
<evidence type="ECO:0000256" key="1">
    <source>
        <dbReference type="SAM" id="SignalP"/>
    </source>
</evidence>
<proteinExistence type="predicted"/>
<reference evidence="2" key="1">
    <citation type="submission" date="2022-10" db="EMBL/GenBank/DDBJ databases">
        <title>The WGS of Solirubrobacter ginsenosidimutans DSM 21036.</title>
        <authorList>
            <person name="Jiang Z."/>
        </authorList>
    </citation>
    <scope>NUCLEOTIDE SEQUENCE</scope>
    <source>
        <strain evidence="2">DSM 21036</strain>
    </source>
</reference>
<evidence type="ECO:0000313" key="2">
    <source>
        <dbReference type="EMBL" id="MDA0161536.1"/>
    </source>
</evidence>
<sequence>MRTLFAVLGAVLLFAAPADAAQLRSVTKLKATAAGAGVRLTWKDRASGETRYEVRRAGLHARMARNATHYTDRKAKLGKAYRYSVRPCRAGRCAAARTVRFKLLVSKRVPPQPQSPAPTPPGDAFAGSPLIGDCPVFPKDNAWNSDVSSAPVDTSHDYIGALGSMVLWPDFGGDGEYGIPYVSVPFAQPLVPISFEVADESDPGPYPVPPDAPVEGGGDRHVLTVRQGDCKLFELYGAERSGQGWNAYSGAVWDLKSGALRPERWTSADAAGLPILPGLARHDEVAAGAINHALRITIPTTQKAYIHPATHWASSNTDPDQPPMGLRVRLKASYDISALRGQAKVVAQALKTYGALVADNAGSPRVYVSGANDPGWKDDELNGIKQIPASALEAVVTNPVVRGY</sequence>
<keyword evidence="3" id="KW-1185">Reference proteome</keyword>
<dbReference type="RefSeq" id="WP_270040751.1">
    <property type="nucleotide sequence ID" value="NZ_JAPDOD010000012.1"/>
</dbReference>
<comment type="caution">
    <text evidence="2">The sequence shown here is derived from an EMBL/GenBank/DDBJ whole genome shotgun (WGS) entry which is preliminary data.</text>
</comment>
<gene>
    <name evidence="2" type="ORF">OM076_14765</name>
</gene>
<dbReference type="InterPro" id="IPR013783">
    <property type="entry name" value="Ig-like_fold"/>
</dbReference>
<evidence type="ECO:0000313" key="3">
    <source>
        <dbReference type="Proteomes" id="UP001149140"/>
    </source>
</evidence>
<organism evidence="2 3">
    <name type="scientific">Solirubrobacter ginsenosidimutans</name>
    <dbReference type="NCBI Taxonomy" id="490573"/>
    <lineage>
        <taxon>Bacteria</taxon>
        <taxon>Bacillati</taxon>
        <taxon>Actinomycetota</taxon>
        <taxon>Thermoleophilia</taxon>
        <taxon>Solirubrobacterales</taxon>
        <taxon>Solirubrobacteraceae</taxon>
        <taxon>Solirubrobacter</taxon>
    </lineage>
</organism>
<feature type="chain" id="PRO_5040864673" description="Fibronectin type III domain-containing protein" evidence="1">
    <location>
        <begin position="21"/>
        <end position="404"/>
    </location>
</feature>
<dbReference type="GO" id="GO:0005975">
    <property type="term" value="P:carbohydrate metabolic process"/>
    <property type="evidence" value="ECO:0007669"/>
    <property type="project" value="UniProtKB-ARBA"/>
</dbReference>
<dbReference type="EMBL" id="JAPDOD010000012">
    <property type="protein sequence ID" value="MDA0161536.1"/>
    <property type="molecule type" value="Genomic_DNA"/>
</dbReference>
<evidence type="ECO:0008006" key="4">
    <source>
        <dbReference type="Google" id="ProtNLM"/>
    </source>
</evidence>
<keyword evidence="1" id="KW-0732">Signal</keyword>
<dbReference type="Gene3D" id="2.60.40.10">
    <property type="entry name" value="Immunoglobulins"/>
    <property type="match status" value="1"/>
</dbReference>